<proteinExistence type="predicted"/>
<accession>A0A1G4H6X7</accession>
<evidence type="ECO:0000313" key="4">
    <source>
        <dbReference type="Proteomes" id="UP000305196"/>
    </source>
</evidence>
<dbReference type="EMBL" id="LT615257">
    <property type="protein sequence ID" value="SCO70639.1"/>
    <property type="molecule type" value="Genomic_DNA"/>
</dbReference>
<keyword evidence="1" id="KW-0732">Signal</keyword>
<dbReference type="VEuPathDB" id="PlasmoDB:PVX_081498"/>
<dbReference type="Proteomes" id="UP000779233">
    <property type="component" value="Unassembled WGS sequence"/>
</dbReference>
<dbReference type="VEuPathDB" id="PlasmoDB:PVP01_0209400"/>
<reference evidence="3 4" key="1">
    <citation type="submission" date="2016-07" db="EMBL/GenBank/DDBJ databases">
        <authorList>
            <consortium name="Pathogen Informatics"/>
        </authorList>
    </citation>
    <scope>NUCLEOTIDE SEQUENCE [LARGE SCALE GENOMIC DNA]</scope>
    <source>
        <strain evidence="2">PvW1</strain>
    </source>
</reference>
<organism evidence="3 4">
    <name type="scientific">Plasmodium vivax</name>
    <name type="common">malaria parasite P. vivax</name>
    <dbReference type="NCBI Taxonomy" id="5855"/>
    <lineage>
        <taxon>Eukaryota</taxon>
        <taxon>Sar</taxon>
        <taxon>Alveolata</taxon>
        <taxon>Apicomplexa</taxon>
        <taxon>Aconoidasida</taxon>
        <taxon>Haemosporida</taxon>
        <taxon>Plasmodiidae</taxon>
        <taxon>Plasmodium</taxon>
        <taxon>Plasmodium (Plasmodium)</taxon>
    </lineage>
</organism>
<feature type="chain" id="PRO_5036307102" evidence="1">
    <location>
        <begin position="23"/>
        <end position="203"/>
    </location>
</feature>
<evidence type="ECO:0000256" key="1">
    <source>
        <dbReference type="SAM" id="SignalP"/>
    </source>
</evidence>
<dbReference type="Proteomes" id="UP000305196">
    <property type="component" value="Chromosome 2"/>
</dbReference>
<dbReference type="VEuPathDB" id="PlasmoDB:PVW1_020017100"/>
<feature type="signal peptide" evidence="1">
    <location>
        <begin position="1"/>
        <end position="22"/>
    </location>
</feature>
<name>A0A1G4H6X7_PLAVI</name>
<dbReference type="AlphaFoldDB" id="A0A1G4H6X7"/>
<evidence type="ECO:0000313" key="2">
    <source>
        <dbReference type="EMBL" id="CAG9484085.1"/>
    </source>
</evidence>
<protein>
    <submittedName>
        <fullName evidence="2">(malaria parasite P. vivax) hypothetical protein</fullName>
    </submittedName>
</protein>
<gene>
    <name evidence="3" type="ORF">PVC01_020014400</name>
    <name evidence="2" type="ORF">PVW1_020017100</name>
</gene>
<dbReference type="VEuPathDB" id="PlasmoDB:PVPAM_020017200"/>
<dbReference type="EMBL" id="CAJZCX010000015">
    <property type="protein sequence ID" value="CAG9484085.1"/>
    <property type="molecule type" value="Genomic_DNA"/>
</dbReference>
<sequence>MKLPLGVVLSVMLLLGLICAEGDPPKPRRRDKYRNKFRKLHKIPTLSNDSDRNFLQMKSAHIYNPSIAPLRQQLHGDVHHLLQPPDVGSRHLPIHVHTGEQHRGVPLREQLGEQRAEEEAREERHKLLRRQPDRALRVGSFARFNRVASFAHFNRLSCQSRESNPPCGWTQTRGHRRGCPPPSPLWITLNIEEDFFFFPPSQM</sequence>
<evidence type="ECO:0000313" key="3">
    <source>
        <dbReference type="EMBL" id="SCO70639.1"/>
    </source>
</evidence>